<evidence type="ECO:0000313" key="1">
    <source>
        <dbReference type="EMBL" id="KFM59477.1"/>
    </source>
</evidence>
<proteinExistence type="predicted"/>
<protein>
    <submittedName>
        <fullName evidence="1">Uncharacterized protein</fullName>
    </submittedName>
</protein>
<dbReference type="Proteomes" id="UP000054359">
    <property type="component" value="Unassembled WGS sequence"/>
</dbReference>
<feature type="non-terminal residue" evidence="1">
    <location>
        <position position="455"/>
    </location>
</feature>
<reference evidence="1 2" key="1">
    <citation type="submission" date="2013-11" db="EMBL/GenBank/DDBJ databases">
        <title>Genome sequencing of Stegodyphus mimosarum.</title>
        <authorList>
            <person name="Bechsgaard J."/>
        </authorList>
    </citation>
    <scope>NUCLEOTIDE SEQUENCE [LARGE SCALE GENOMIC DNA]</scope>
</reference>
<name>A0A087T2Y8_STEMI</name>
<dbReference type="EMBL" id="KK113152">
    <property type="protein sequence ID" value="KFM59477.1"/>
    <property type="molecule type" value="Genomic_DNA"/>
</dbReference>
<sequence length="455" mass="52673">MDGMKLEMIKRYLDNCATNFAIENENQVSFLYDKESSEISENRKPFDVDSAEVCMPFSFSKQNNIDNSSAIEVNNNAYFSSVSSEHDYLNNADLLNICTKNRNLHENVKNPSNYSLKDCRVVVEKMNVDDWLISECMNRGKKELITDYSNCIERDNLSHSSIQTGNSFEDDVKNTVIKGGYKTFQNHDCSNKCHSEISSLSLKGKTVSCSSEPANVIDFKSLQSEHDKEIYSEDSESEIKRDALFVKSARRKQIKMSKMMLKEKCQTKNIKNGDNLFSFCEISGTEESYHTKGDETTNQKQRMRLSSSEKYRNFSQRKHNKILEFGKDILNAKQSDIITETKLRCTDVHVPSDGVHLEKQNILKHEEKTDVIMLNNTYENGNKLFLKNNMKKTAEYPECEPYFRKYENERMIKINCIRKETKDTFIPNSSKKVLNFTSSLISKNVRNDKIRFNKT</sequence>
<keyword evidence="2" id="KW-1185">Reference proteome</keyword>
<gene>
    <name evidence="1" type="ORF">X975_12547</name>
</gene>
<evidence type="ECO:0000313" key="2">
    <source>
        <dbReference type="Proteomes" id="UP000054359"/>
    </source>
</evidence>
<accession>A0A087T2Y8</accession>
<organism evidence="1 2">
    <name type="scientific">Stegodyphus mimosarum</name>
    <name type="common">African social velvet spider</name>
    <dbReference type="NCBI Taxonomy" id="407821"/>
    <lineage>
        <taxon>Eukaryota</taxon>
        <taxon>Metazoa</taxon>
        <taxon>Ecdysozoa</taxon>
        <taxon>Arthropoda</taxon>
        <taxon>Chelicerata</taxon>
        <taxon>Arachnida</taxon>
        <taxon>Araneae</taxon>
        <taxon>Araneomorphae</taxon>
        <taxon>Entelegynae</taxon>
        <taxon>Eresoidea</taxon>
        <taxon>Eresidae</taxon>
        <taxon>Stegodyphus</taxon>
    </lineage>
</organism>
<dbReference type="AlphaFoldDB" id="A0A087T2Y8"/>